<sequence>MPRHHVYMKQKTLDGIRRLVDERKNEGAGTSEANISSVAAELLEVGLRVTEQIRKKEKEQKNNDGLTDEERYQRRLLEECVKSRLASQEILRLLFDITEIKSDSRNDYIRLREALKQDVLNIMSTTFSSANDQ</sequence>
<keyword evidence="6" id="KW-0805">Transcription regulation</keyword>
<dbReference type="EMBL" id="DAAPMV010000014">
    <property type="protein sequence ID" value="HAD6864549.1"/>
    <property type="molecule type" value="Genomic_DNA"/>
</dbReference>
<proteinExistence type="inferred from homology"/>
<dbReference type="InterPro" id="IPR010992">
    <property type="entry name" value="IHF-like_DNA-bd_dom_sf"/>
</dbReference>
<dbReference type="AlphaFoldDB" id="A0A719CXA7"/>
<dbReference type="InterPro" id="IPR007925">
    <property type="entry name" value="TRelaxosome_TraM"/>
</dbReference>
<evidence type="ECO:0000256" key="1">
    <source>
        <dbReference type="ARBA" id="ARBA00004496"/>
    </source>
</evidence>
<evidence type="ECO:0000256" key="2">
    <source>
        <dbReference type="ARBA" id="ARBA00008859"/>
    </source>
</evidence>
<dbReference type="SUPFAM" id="SSF47729">
    <property type="entry name" value="IHF-like DNA-binding proteins"/>
    <property type="match status" value="1"/>
</dbReference>
<name>A0A719CXA7_SALTS</name>
<evidence type="ECO:0000256" key="4">
    <source>
        <dbReference type="ARBA" id="ARBA00022490"/>
    </source>
</evidence>
<comment type="subcellular location">
    <subcellularLocation>
        <location evidence="1">Cytoplasm</location>
    </subcellularLocation>
</comment>
<dbReference type="InterPro" id="IPR042073">
    <property type="entry name" value="TraM_DNA-bd"/>
</dbReference>
<evidence type="ECO:0000256" key="6">
    <source>
        <dbReference type="ARBA" id="ARBA00023015"/>
    </source>
</evidence>
<dbReference type="GO" id="GO:0003677">
    <property type="term" value="F:DNA binding"/>
    <property type="evidence" value="ECO:0007669"/>
    <property type="project" value="UniProtKB-KW"/>
</dbReference>
<keyword evidence="8" id="KW-0804">Transcription</keyword>
<keyword evidence="5" id="KW-0184">Conjugation</keyword>
<evidence type="ECO:0000256" key="8">
    <source>
        <dbReference type="ARBA" id="ARBA00023163"/>
    </source>
</evidence>
<evidence type="ECO:0000256" key="5">
    <source>
        <dbReference type="ARBA" id="ARBA00022971"/>
    </source>
</evidence>
<comment type="similarity">
    <text evidence="2">Belongs to the relaxosome TraM family.</text>
</comment>
<protein>
    <recommendedName>
        <fullName evidence="3">Relaxosome protein TraM</fullName>
    </recommendedName>
</protein>
<reference evidence="9" key="1">
    <citation type="journal article" date="2018" name="Genome Biol.">
        <title>SKESA: strategic k-mer extension for scrupulous assemblies.</title>
        <authorList>
            <person name="Souvorov A."/>
            <person name="Agarwala R."/>
            <person name="Lipman D.J."/>
        </authorList>
    </citation>
    <scope>NUCLEOTIDE SEQUENCE</scope>
    <source>
        <strain evidence="9">SL1344</strain>
    </source>
</reference>
<dbReference type="GO" id="GO:0005737">
    <property type="term" value="C:cytoplasm"/>
    <property type="evidence" value="ECO:0007669"/>
    <property type="project" value="UniProtKB-SubCell"/>
</dbReference>
<keyword evidence="7" id="KW-0238">DNA-binding</keyword>
<reference evidence="9" key="2">
    <citation type="submission" date="2019-01" db="EMBL/GenBank/DDBJ databases">
        <authorList>
            <consortium name="NCBI Pathogen Detection Project"/>
        </authorList>
    </citation>
    <scope>NUCLEOTIDE SEQUENCE</scope>
    <source>
        <strain evidence="9">SL1344</strain>
    </source>
</reference>
<organism evidence="9">
    <name type="scientific">Salmonella typhimurium (strain SL1344)</name>
    <dbReference type="NCBI Taxonomy" id="216597"/>
    <lineage>
        <taxon>Bacteria</taxon>
        <taxon>Pseudomonadati</taxon>
        <taxon>Pseudomonadota</taxon>
        <taxon>Gammaproteobacteria</taxon>
        <taxon>Enterobacterales</taxon>
        <taxon>Enterobacteriaceae</taxon>
        <taxon>Salmonella</taxon>
    </lineage>
</organism>
<accession>A0A719CXA7</accession>
<keyword evidence="4" id="KW-0963">Cytoplasm</keyword>
<dbReference type="Pfam" id="PF05261">
    <property type="entry name" value="Tra_M"/>
    <property type="match status" value="1"/>
</dbReference>
<comment type="caution">
    <text evidence="9">The sequence shown here is derived from an EMBL/GenBank/DDBJ whole genome shotgun (WGS) entry which is preliminary data.</text>
</comment>
<dbReference type="Gene3D" id="1.10.10.450">
    <property type="entry name" value="TraM protein, DNA-binding"/>
    <property type="match status" value="1"/>
</dbReference>
<gene>
    <name evidence="9" type="ORF">G1X41_21485</name>
</gene>
<evidence type="ECO:0000256" key="3">
    <source>
        <dbReference type="ARBA" id="ARBA00020534"/>
    </source>
</evidence>
<evidence type="ECO:0000313" key="9">
    <source>
        <dbReference type="EMBL" id="HAD6864549.1"/>
    </source>
</evidence>
<dbReference type="Gene3D" id="1.10.287.2320">
    <property type="match status" value="1"/>
</dbReference>
<evidence type="ECO:0000256" key="7">
    <source>
        <dbReference type="ARBA" id="ARBA00023125"/>
    </source>
</evidence>